<reference evidence="3 4" key="1">
    <citation type="journal article" date="2020" name="Nature">
        <title>Isolation of an archaeon at the prokaryote-eukaryote interface.</title>
        <authorList>
            <person name="Imachi H."/>
            <person name="Nobu M.K."/>
            <person name="Nakahara N."/>
            <person name="Morono Y."/>
            <person name="Ogawara M."/>
            <person name="Takaki Y."/>
            <person name="Takano Y."/>
            <person name="Uematsu K."/>
            <person name="Ikuta T."/>
            <person name="Ito M."/>
            <person name="Matsui Y."/>
            <person name="Miyazaki M."/>
            <person name="Murata K."/>
            <person name="Saito Y."/>
            <person name="Sakai S."/>
            <person name="Song C."/>
            <person name="Tasumi E."/>
            <person name="Yamanaka Y."/>
            <person name="Yamaguchi T."/>
            <person name="Kamagata Y."/>
            <person name="Tamaki H."/>
            <person name="Takai K."/>
        </authorList>
    </citation>
    <scope>NUCLEOTIDE SEQUENCE [LARGE SCALE GENOMIC DNA]</scope>
    <source>
        <strain evidence="3 4">MK-D1</strain>
    </source>
</reference>
<evidence type="ECO:0000313" key="4">
    <source>
        <dbReference type="Proteomes" id="UP000321408"/>
    </source>
</evidence>
<dbReference type="PANTHER" id="PTHR42708">
    <property type="entry name" value="ATP/GTP-BINDING PROTEIN-RELATED"/>
    <property type="match status" value="1"/>
</dbReference>
<dbReference type="InterPro" id="IPR006689">
    <property type="entry name" value="Small_GTPase_ARF/SAR"/>
</dbReference>
<dbReference type="CDD" id="cd00882">
    <property type="entry name" value="Ras_like_GTPase"/>
    <property type="match status" value="1"/>
</dbReference>
<proteinExistence type="predicted"/>
<dbReference type="EMBL" id="CP042905">
    <property type="protein sequence ID" value="QEE14855.1"/>
    <property type="molecule type" value="Genomic_DNA"/>
</dbReference>
<evidence type="ECO:0000256" key="2">
    <source>
        <dbReference type="ARBA" id="ARBA00023134"/>
    </source>
</evidence>
<dbReference type="KEGG" id="psyt:DSAG12_00675"/>
<evidence type="ECO:0000313" key="3">
    <source>
        <dbReference type="EMBL" id="QEE14855.1"/>
    </source>
</evidence>
<dbReference type="Gene3D" id="3.40.50.300">
    <property type="entry name" value="P-loop containing nucleotide triphosphate hydrolases"/>
    <property type="match status" value="1"/>
</dbReference>
<accession>A0A5B9D768</accession>
<reference evidence="3 4" key="2">
    <citation type="journal article" date="2024" name="Int. J. Syst. Evol. Microbiol.">
        <title>Promethearchaeum syntrophicum gen. nov., sp. nov., an anaerobic, obligately syntrophic archaeon, the first isolate of the lineage 'Asgard' archaea, and proposal of the new archaeal phylum Promethearchaeota phyl. nov. and kingdom Promethearchaeati regn. nov.</title>
        <authorList>
            <person name="Imachi H."/>
            <person name="Nobu M.K."/>
            <person name="Kato S."/>
            <person name="Takaki Y."/>
            <person name="Miyazaki M."/>
            <person name="Miyata M."/>
            <person name="Ogawara M."/>
            <person name="Saito Y."/>
            <person name="Sakai S."/>
            <person name="Tahara Y.O."/>
            <person name="Takano Y."/>
            <person name="Tasumi E."/>
            <person name="Uematsu K."/>
            <person name="Yoshimura T."/>
            <person name="Itoh T."/>
            <person name="Ohkuma M."/>
            <person name="Takai K."/>
        </authorList>
    </citation>
    <scope>NUCLEOTIDE SEQUENCE [LARGE SCALE GENOMIC DNA]</scope>
    <source>
        <strain evidence="3 4">MK-D1</strain>
    </source>
</reference>
<name>A0A5B9D768_9ARCH</name>
<dbReference type="InterPro" id="IPR027417">
    <property type="entry name" value="P-loop_NTPase"/>
</dbReference>
<evidence type="ECO:0000256" key="1">
    <source>
        <dbReference type="ARBA" id="ARBA00022741"/>
    </source>
</evidence>
<dbReference type="Proteomes" id="UP000321408">
    <property type="component" value="Chromosome"/>
</dbReference>
<sequence length="190" mass="21806">MIVNYKSKLIQIKIVYYGCALSGKTTSLKSLFNKFGKNRELTSIETTTGRTLFFDFGTLQMVGGDWMVKILMYSATGQDFYSSTRPATLSGTDGIVFVIDSQRKYFDDNYQSWKELHYYFEENIFKIPIVLSLNKRDLPDVIEIDDVITKYELNKFKTTQIIETIALSGEGVTKTFKSIMSLIFPSINIR</sequence>
<gene>
    <name evidence="3" type="ORF">DSAG12_00675</name>
</gene>
<dbReference type="Pfam" id="PF00025">
    <property type="entry name" value="Arf"/>
    <property type="match status" value="1"/>
</dbReference>
<dbReference type="GO" id="GO:0003924">
    <property type="term" value="F:GTPase activity"/>
    <property type="evidence" value="ECO:0007669"/>
    <property type="project" value="InterPro"/>
</dbReference>
<keyword evidence="4" id="KW-1185">Reference proteome</keyword>
<dbReference type="GO" id="GO:0005525">
    <property type="term" value="F:GTP binding"/>
    <property type="evidence" value="ECO:0007669"/>
    <property type="project" value="UniProtKB-KW"/>
</dbReference>
<dbReference type="RefSeq" id="WP_147661793.1">
    <property type="nucleotide sequence ID" value="NZ_CP042905.2"/>
</dbReference>
<keyword evidence="2" id="KW-0342">GTP-binding</keyword>
<protein>
    <submittedName>
        <fullName evidence="3">ATP/GTP-binding protein</fullName>
    </submittedName>
</protein>
<dbReference type="InterPro" id="IPR052705">
    <property type="entry name" value="Gliding_Motility_GTPase"/>
</dbReference>
<dbReference type="GeneID" id="41328680"/>
<organism evidence="3 4">
    <name type="scientific">Promethearchaeum syntrophicum</name>
    <dbReference type="NCBI Taxonomy" id="2594042"/>
    <lineage>
        <taxon>Archaea</taxon>
        <taxon>Promethearchaeati</taxon>
        <taxon>Promethearchaeota</taxon>
        <taxon>Promethearchaeia</taxon>
        <taxon>Promethearchaeales</taxon>
        <taxon>Promethearchaeaceae</taxon>
        <taxon>Promethearchaeum</taxon>
    </lineage>
</organism>
<dbReference type="PRINTS" id="PR00449">
    <property type="entry name" value="RASTRNSFRMNG"/>
</dbReference>
<dbReference type="PANTHER" id="PTHR42708:SF1">
    <property type="entry name" value="GLIDING MOTILITY PROTEIN MGLA"/>
    <property type="match status" value="1"/>
</dbReference>
<dbReference type="AlphaFoldDB" id="A0A5B9D768"/>
<dbReference type="SUPFAM" id="SSF52540">
    <property type="entry name" value="P-loop containing nucleoside triphosphate hydrolases"/>
    <property type="match status" value="1"/>
</dbReference>
<keyword evidence="1" id="KW-0547">Nucleotide-binding</keyword>